<organism evidence="1 2">
    <name type="scientific">Violaceomyces palustris</name>
    <dbReference type="NCBI Taxonomy" id="1673888"/>
    <lineage>
        <taxon>Eukaryota</taxon>
        <taxon>Fungi</taxon>
        <taxon>Dikarya</taxon>
        <taxon>Basidiomycota</taxon>
        <taxon>Ustilaginomycotina</taxon>
        <taxon>Ustilaginomycetes</taxon>
        <taxon>Violaceomycetales</taxon>
        <taxon>Violaceomycetaceae</taxon>
        <taxon>Violaceomyces</taxon>
    </lineage>
</organism>
<gene>
    <name evidence="1" type="ORF">IE53DRAFT_198706</name>
</gene>
<dbReference type="EMBL" id="KZ820210">
    <property type="protein sequence ID" value="PWN48398.1"/>
    <property type="molecule type" value="Genomic_DNA"/>
</dbReference>
<accession>A0ACD0NRE1</accession>
<evidence type="ECO:0000313" key="1">
    <source>
        <dbReference type="EMBL" id="PWN48398.1"/>
    </source>
</evidence>
<sequence>MKDSYPMEKTIGNDPEREEAAMIEVERFPSIISPSSSTNSAEVSWSTMTIYSVMEGGEDLQDTVADPSSQELPAQIQAETARTRILTAPLLESASKLTSATQSIPSSLTSKITLAAIHPGKVSSQGDRFDPESSWTRTTTPSAPVPTDRPNHQGEEDDNNDKDTHRHPKDRVPLEGGISKGVEEAVLSVSIIFAMLFLVSVVLVFLSFVRKQKRRSWPRDSPVHFQQATARGSDVGRN</sequence>
<name>A0ACD0NRE1_9BASI</name>
<reference evidence="1 2" key="1">
    <citation type="journal article" date="2018" name="Mol. Biol. Evol.">
        <title>Broad Genomic Sampling Reveals a Smut Pathogenic Ancestry of the Fungal Clade Ustilaginomycotina.</title>
        <authorList>
            <person name="Kijpornyongpan T."/>
            <person name="Mondo S.J."/>
            <person name="Barry K."/>
            <person name="Sandor L."/>
            <person name="Lee J."/>
            <person name="Lipzen A."/>
            <person name="Pangilinan J."/>
            <person name="LaButti K."/>
            <person name="Hainaut M."/>
            <person name="Henrissat B."/>
            <person name="Grigoriev I.V."/>
            <person name="Spatafora J.W."/>
            <person name="Aime M.C."/>
        </authorList>
    </citation>
    <scope>NUCLEOTIDE SEQUENCE [LARGE SCALE GENOMIC DNA]</scope>
    <source>
        <strain evidence="1 2">SA 807</strain>
    </source>
</reference>
<protein>
    <submittedName>
        <fullName evidence="1">Uncharacterized protein</fullName>
    </submittedName>
</protein>
<dbReference type="Proteomes" id="UP000245626">
    <property type="component" value="Unassembled WGS sequence"/>
</dbReference>
<keyword evidence="2" id="KW-1185">Reference proteome</keyword>
<proteinExistence type="predicted"/>
<evidence type="ECO:0000313" key="2">
    <source>
        <dbReference type="Proteomes" id="UP000245626"/>
    </source>
</evidence>